<name>A0AAW2JTD3_SESRA</name>
<comment type="caution">
    <text evidence="1">The sequence shown here is derived from an EMBL/GenBank/DDBJ whole genome shotgun (WGS) entry which is preliminary data.</text>
</comment>
<reference evidence="1" key="1">
    <citation type="submission" date="2020-06" db="EMBL/GenBank/DDBJ databases">
        <authorList>
            <person name="Li T."/>
            <person name="Hu X."/>
            <person name="Zhang T."/>
            <person name="Song X."/>
            <person name="Zhang H."/>
            <person name="Dai N."/>
            <person name="Sheng W."/>
            <person name="Hou X."/>
            <person name="Wei L."/>
        </authorList>
    </citation>
    <scope>NUCLEOTIDE SEQUENCE</scope>
    <source>
        <strain evidence="1">G02</strain>
        <tissue evidence="1">Leaf</tissue>
    </source>
</reference>
<reference evidence="1" key="2">
    <citation type="journal article" date="2024" name="Plant">
        <title>Genomic evolution and insights into agronomic trait innovations of Sesamum species.</title>
        <authorList>
            <person name="Miao H."/>
            <person name="Wang L."/>
            <person name="Qu L."/>
            <person name="Liu H."/>
            <person name="Sun Y."/>
            <person name="Le M."/>
            <person name="Wang Q."/>
            <person name="Wei S."/>
            <person name="Zheng Y."/>
            <person name="Lin W."/>
            <person name="Duan Y."/>
            <person name="Cao H."/>
            <person name="Xiong S."/>
            <person name="Wang X."/>
            <person name="Wei L."/>
            <person name="Li C."/>
            <person name="Ma Q."/>
            <person name="Ju M."/>
            <person name="Zhao R."/>
            <person name="Li G."/>
            <person name="Mu C."/>
            <person name="Tian Q."/>
            <person name="Mei H."/>
            <person name="Zhang T."/>
            <person name="Gao T."/>
            <person name="Zhang H."/>
        </authorList>
    </citation>
    <scope>NUCLEOTIDE SEQUENCE</scope>
    <source>
        <strain evidence="1">G02</strain>
    </source>
</reference>
<proteinExistence type="predicted"/>
<organism evidence="1">
    <name type="scientific">Sesamum radiatum</name>
    <name type="common">Black benniseed</name>
    <dbReference type="NCBI Taxonomy" id="300843"/>
    <lineage>
        <taxon>Eukaryota</taxon>
        <taxon>Viridiplantae</taxon>
        <taxon>Streptophyta</taxon>
        <taxon>Embryophyta</taxon>
        <taxon>Tracheophyta</taxon>
        <taxon>Spermatophyta</taxon>
        <taxon>Magnoliopsida</taxon>
        <taxon>eudicotyledons</taxon>
        <taxon>Gunneridae</taxon>
        <taxon>Pentapetalae</taxon>
        <taxon>asterids</taxon>
        <taxon>lamiids</taxon>
        <taxon>Lamiales</taxon>
        <taxon>Pedaliaceae</taxon>
        <taxon>Sesamum</taxon>
    </lineage>
</organism>
<dbReference type="AlphaFoldDB" id="A0AAW2JTD3"/>
<evidence type="ECO:0000313" key="1">
    <source>
        <dbReference type="EMBL" id="KAL0297720.1"/>
    </source>
</evidence>
<dbReference type="EMBL" id="JACGWJ010000032">
    <property type="protein sequence ID" value="KAL0297720.1"/>
    <property type="molecule type" value="Genomic_DNA"/>
</dbReference>
<sequence length="146" mass="16333">MEEGLTGDFCAYLGQNYCASEDEGLFEGGFLRTGLRNLFERRIRCSQEVELRCLRRGGLRCLRGIELTNPPRKDLGIRSKEGQGFSTEEGLCACVEDMGFYDRVPAWDRDLGICSKEGQGVSTEEGLCACVEDRAFYKRVPAWAGL</sequence>
<accession>A0AAW2JTD3</accession>
<gene>
    <name evidence="1" type="ORF">Sradi_6824100</name>
</gene>
<protein>
    <submittedName>
        <fullName evidence="1">Uncharacterized protein</fullName>
    </submittedName>
</protein>